<dbReference type="PANTHER" id="PTHR34390">
    <property type="entry name" value="UPF0442 PROTEIN YJJB-RELATED"/>
    <property type="match status" value="1"/>
</dbReference>
<evidence type="ECO:0000256" key="5">
    <source>
        <dbReference type="ARBA" id="ARBA00022989"/>
    </source>
</evidence>
<proteinExistence type="inferred from homology"/>
<keyword evidence="6 8" id="KW-0472">Membrane</keyword>
<evidence type="ECO:0000256" key="6">
    <source>
        <dbReference type="ARBA" id="ARBA00023136"/>
    </source>
</evidence>
<evidence type="ECO:0000259" key="9">
    <source>
        <dbReference type="Pfam" id="PF12821"/>
    </source>
</evidence>
<evidence type="ECO:0000256" key="2">
    <source>
        <dbReference type="ARBA" id="ARBA00022475"/>
    </source>
</evidence>
<feature type="transmembrane region" description="Helical" evidence="8">
    <location>
        <begin position="117"/>
        <end position="139"/>
    </location>
</feature>
<name>A0A9E2KWM1_9LACO</name>
<dbReference type="Proteomes" id="UP000824180">
    <property type="component" value="Unassembled WGS sequence"/>
</dbReference>
<comment type="caution">
    <text evidence="10">The sequence shown here is derived from an EMBL/GenBank/DDBJ whole genome shotgun (WGS) entry which is preliminary data.</text>
</comment>
<keyword evidence="2" id="KW-1003">Cell membrane</keyword>
<protein>
    <submittedName>
        <fullName evidence="10">Threonine/serine exporter family protein</fullName>
    </submittedName>
</protein>
<feature type="transmembrane region" description="Helical" evidence="8">
    <location>
        <begin position="31"/>
        <end position="48"/>
    </location>
</feature>
<evidence type="ECO:0000256" key="7">
    <source>
        <dbReference type="ARBA" id="ARBA00034125"/>
    </source>
</evidence>
<reference evidence="10" key="1">
    <citation type="journal article" date="2021" name="PeerJ">
        <title>Extensive microbial diversity within the chicken gut microbiome revealed by metagenomics and culture.</title>
        <authorList>
            <person name="Gilroy R."/>
            <person name="Ravi A."/>
            <person name="Getino M."/>
            <person name="Pursley I."/>
            <person name="Horton D.L."/>
            <person name="Alikhan N.F."/>
            <person name="Baker D."/>
            <person name="Gharbi K."/>
            <person name="Hall N."/>
            <person name="Watson M."/>
            <person name="Adriaenssens E.M."/>
            <person name="Foster-Nyarko E."/>
            <person name="Jarju S."/>
            <person name="Secka A."/>
            <person name="Antonio M."/>
            <person name="Oren A."/>
            <person name="Chaudhuri R.R."/>
            <person name="La Ragione R."/>
            <person name="Hildebrand F."/>
            <person name="Pallen M.J."/>
        </authorList>
    </citation>
    <scope>NUCLEOTIDE SEQUENCE</scope>
    <source>
        <strain evidence="10">876</strain>
    </source>
</reference>
<evidence type="ECO:0000256" key="4">
    <source>
        <dbReference type="ARBA" id="ARBA00022692"/>
    </source>
</evidence>
<dbReference type="EMBL" id="JAHLFK010000063">
    <property type="protein sequence ID" value="MBU3830442.1"/>
    <property type="molecule type" value="Genomic_DNA"/>
</dbReference>
<evidence type="ECO:0000256" key="8">
    <source>
        <dbReference type="SAM" id="Phobius"/>
    </source>
</evidence>
<feature type="domain" description="Threonine/Serine exporter ThrE" evidence="9">
    <location>
        <begin position="9"/>
        <end position="137"/>
    </location>
</feature>
<organism evidence="10 11">
    <name type="scientific">Candidatus Limosilactobacillus merdavium</name>
    <dbReference type="NCBI Taxonomy" id="2838651"/>
    <lineage>
        <taxon>Bacteria</taxon>
        <taxon>Bacillati</taxon>
        <taxon>Bacillota</taxon>
        <taxon>Bacilli</taxon>
        <taxon>Lactobacillales</taxon>
        <taxon>Lactobacillaceae</taxon>
        <taxon>Limosilactobacillus</taxon>
    </lineage>
</organism>
<dbReference type="GO" id="GO:0015744">
    <property type="term" value="P:succinate transport"/>
    <property type="evidence" value="ECO:0007669"/>
    <property type="project" value="TreeGrafter"/>
</dbReference>
<dbReference type="GO" id="GO:0005886">
    <property type="term" value="C:plasma membrane"/>
    <property type="evidence" value="ECO:0007669"/>
    <property type="project" value="UniProtKB-SubCell"/>
</dbReference>
<accession>A0A9E2KWM1</accession>
<evidence type="ECO:0000256" key="3">
    <source>
        <dbReference type="ARBA" id="ARBA00022519"/>
    </source>
</evidence>
<dbReference type="InterPro" id="IPR050539">
    <property type="entry name" value="ThrE_Dicarb/AminoAcid_Exp"/>
</dbReference>
<dbReference type="PANTHER" id="PTHR34390:SF1">
    <property type="entry name" value="SUCCINATE TRANSPORTER SUBUNIT YJJB-RELATED"/>
    <property type="match status" value="1"/>
</dbReference>
<evidence type="ECO:0000313" key="10">
    <source>
        <dbReference type="EMBL" id="MBU3830442.1"/>
    </source>
</evidence>
<feature type="transmembrane region" description="Helical" evidence="8">
    <location>
        <begin position="6"/>
        <end position="24"/>
    </location>
</feature>
<evidence type="ECO:0000313" key="11">
    <source>
        <dbReference type="Proteomes" id="UP000824180"/>
    </source>
</evidence>
<evidence type="ECO:0000256" key="1">
    <source>
        <dbReference type="ARBA" id="ARBA00004651"/>
    </source>
</evidence>
<feature type="transmembrane region" description="Helical" evidence="8">
    <location>
        <begin position="54"/>
        <end position="73"/>
    </location>
</feature>
<dbReference type="Pfam" id="PF12821">
    <property type="entry name" value="ThrE_2"/>
    <property type="match status" value="1"/>
</dbReference>
<sequence>MSWENLLIQFILSYVSTVCFGILLHIPLKAYNASGIIGGGVWVIYWIMYYHQHVGLAISNLFAAILISLFSMMAARHLKMPMIVFNVPALVPFVPGGQAYKMVRNFAIGNYHLVTVYFYQVIVIVGAITLGFGLGELIIRAFNYLHRVLSKTSKLNG</sequence>
<keyword evidence="3" id="KW-0997">Cell inner membrane</keyword>
<keyword evidence="5 8" id="KW-1133">Transmembrane helix</keyword>
<comment type="subcellular location">
    <subcellularLocation>
        <location evidence="1">Cell membrane</location>
        <topology evidence="1">Multi-pass membrane protein</topology>
    </subcellularLocation>
</comment>
<dbReference type="AlphaFoldDB" id="A0A9E2KWM1"/>
<comment type="similarity">
    <text evidence="7">Belongs to the ThrE exporter (TC 2.A.79) family.</text>
</comment>
<dbReference type="InterPro" id="IPR024528">
    <property type="entry name" value="ThrE_2"/>
</dbReference>
<gene>
    <name evidence="10" type="ORF">H9843_06075</name>
</gene>
<reference evidence="10" key="2">
    <citation type="submission" date="2021-04" db="EMBL/GenBank/DDBJ databases">
        <authorList>
            <person name="Gilroy R."/>
        </authorList>
    </citation>
    <scope>NUCLEOTIDE SEQUENCE</scope>
    <source>
        <strain evidence="10">876</strain>
    </source>
</reference>
<keyword evidence="4 8" id="KW-0812">Transmembrane</keyword>